<evidence type="ECO:0000313" key="3">
    <source>
        <dbReference type="Proteomes" id="UP001556098"/>
    </source>
</evidence>
<gene>
    <name evidence="2" type="ORF">AB2B41_07440</name>
</gene>
<keyword evidence="1" id="KW-0812">Transmembrane</keyword>
<name>A0ABV3RKD6_9RHOB</name>
<comment type="caution">
    <text evidence="2">The sequence shown here is derived from an EMBL/GenBank/DDBJ whole genome shotgun (WGS) entry which is preliminary data.</text>
</comment>
<keyword evidence="1" id="KW-1133">Transmembrane helix</keyword>
<protein>
    <submittedName>
        <fullName evidence="2">TadE/TadG family type IV pilus assembly protein</fullName>
    </submittedName>
</protein>
<keyword evidence="3" id="KW-1185">Reference proteome</keyword>
<keyword evidence="1" id="KW-0472">Membrane</keyword>
<proteinExistence type="predicted"/>
<feature type="transmembrane region" description="Helical" evidence="1">
    <location>
        <begin position="21"/>
        <end position="40"/>
    </location>
</feature>
<sequence>MITRIRNRLGRFRRNEDGAILLIEFCIFVPLLFSAFLMAVEMGVYSMRQMYLDRGLDMAVRFVRLNTNAGYTHDDIKQMVCDNSGWLENCDSTLRLEMVRVNPRQFAAFDQSADCVDTSEPILPVRGFALGEQNEMMLLRACVKFDPVYPTSGLGKAFEKDGSGQARMISIAAFVQEPG</sequence>
<organism evidence="2 3">
    <name type="scientific">Sulfitobacter sediminis</name>
    <dbReference type="NCBI Taxonomy" id="3234186"/>
    <lineage>
        <taxon>Bacteria</taxon>
        <taxon>Pseudomonadati</taxon>
        <taxon>Pseudomonadota</taxon>
        <taxon>Alphaproteobacteria</taxon>
        <taxon>Rhodobacterales</taxon>
        <taxon>Roseobacteraceae</taxon>
        <taxon>Sulfitobacter</taxon>
    </lineage>
</organism>
<dbReference type="Proteomes" id="UP001556098">
    <property type="component" value="Unassembled WGS sequence"/>
</dbReference>
<reference evidence="2 3" key="1">
    <citation type="submission" date="2024-07" db="EMBL/GenBank/DDBJ databases">
        <title>Marimonas sp.nov., isolated from tidal-flat sediment.</title>
        <authorList>
            <person name="Jayan J.N."/>
            <person name="Lee S.S."/>
        </authorList>
    </citation>
    <scope>NUCLEOTIDE SEQUENCE [LARGE SCALE GENOMIC DNA]</scope>
    <source>
        <strain evidence="2 3">MJW-29</strain>
    </source>
</reference>
<dbReference type="RefSeq" id="WP_367877131.1">
    <property type="nucleotide sequence ID" value="NZ_JBFNXX010000004.1"/>
</dbReference>
<dbReference type="EMBL" id="JBFNXX010000004">
    <property type="protein sequence ID" value="MEW9919430.1"/>
    <property type="molecule type" value="Genomic_DNA"/>
</dbReference>
<accession>A0ABV3RKD6</accession>
<evidence type="ECO:0000256" key="1">
    <source>
        <dbReference type="SAM" id="Phobius"/>
    </source>
</evidence>
<evidence type="ECO:0000313" key="2">
    <source>
        <dbReference type="EMBL" id="MEW9919430.1"/>
    </source>
</evidence>